<dbReference type="GO" id="GO:0006412">
    <property type="term" value="P:translation"/>
    <property type="evidence" value="ECO:0007669"/>
    <property type="project" value="InterPro"/>
</dbReference>
<gene>
    <name evidence="5" type="primary">LOC117645261</name>
</gene>
<dbReference type="GO" id="GO:0003735">
    <property type="term" value="F:structural constituent of ribosome"/>
    <property type="evidence" value="ECO:0007669"/>
    <property type="project" value="InterPro"/>
</dbReference>
<dbReference type="AlphaFoldDB" id="A0A6P8YVL1"/>
<dbReference type="KEGG" id="tpal:117645261"/>
<accession>A0A6P8YVL1</accession>
<evidence type="ECO:0000256" key="2">
    <source>
        <dbReference type="ARBA" id="ARBA00022980"/>
    </source>
</evidence>
<keyword evidence="4" id="KW-1185">Reference proteome</keyword>
<dbReference type="GO" id="GO:1990904">
    <property type="term" value="C:ribonucleoprotein complex"/>
    <property type="evidence" value="ECO:0007669"/>
    <property type="project" value="UniProtKB-KW"/>
</dbReference>
<keyword evidence="2 5" id="KW-0689">Ribosomal protein</keyword>
<comment type="similarity">
    <text evidence="1">Belongs to the universal ribosomal protein uS11 family.</text>
</comment>
<protein>
    <submittedName>
        <fullName evidence="5">30S ribosomal protein S11</fullName>
    </submittedName>
</protein>
<dbReference type="InterPro" id="IPR036967">
    <property type="entry name" value="Ribosomal_uS11_sf"/>
</dbReference>
<name>A0A6P8YVL1_THRPL</name>
<dbReference type="InterPro" id="IPR001971">
    <property type="entry name" value="Ribosomal_uS11"/>
</dbReference>
<dbReference type="HAMAP" id="MF_01310">
    <property type="entry name" value="Ribosomal_uS11"/>
    <property type="match status" value="1"/>
</dbReference>
<reference evidence="5" key="1">
    <citation type="submission" date="2025-08" db="UniProtKB">
        <authorList>
            <consortium name="RefSeq"/>
        </authorList>
    </citation>
    <scope>IDENTIFICATION</scope>
    <source>
        <tissue evidence="5">Total insect</tissue>
    </source>
</reference>
<evidence type="ECO:0000256" key="1">
    <source>
        <dbReference type="ARBA" id="ARBA00006194"/>
    </source>
</evidence>
<dbReference type="RefSeq" id="XP_034241216.1">
    <property type="nucleotide sequence ID" value="XM_034385325.1"/>
</dbReference>
<dbReference type="OrthoDB" id="1654884at2759"/>
<evidence type="ECO:0000313" key="4">
    <source>
        <dbReference type="Proteomes" id="UP000515158"/>
    </source>
</evidence>
<dbReference type="Gene3D" id="3.30.420.80">
    <property type="entry name" value="Ribosomal protein S11"/>
    <property type="match status" value="1"/>
</dbReference>
<dbReference type="SUPFAM" id="SSF53137">
    <property type="entry name" value="Translational machinery components"/>
    <property type="match status" value="1"/>
</dbReference>
<dbReference type="PANTHER" id="PTHR11759">
    <property type="entry name" value="40S RIBOSOMAL PROTEIN S14/30S RIBOSOMAL PROTEIN S11"/>
    <property type="match status" value="1"/>
</dbReference>
<proteinExistence type="inferred from homology"/>
<sequence length="220" mass="24030">MFRQLLTPVRAVLQNLGAESVGPKLASHCRSSGACDFSATSSAAYHTSPALFLGRRQRKEGNTSFVQKEYVADGEKASILEVRQSKGDDRFPDLHLPTREFNGIMFKDLPIVNIKATLNNTLLCVTDSFGAAYTTRSCGYDGFKNARKGTNVAAQATAFTLGKKLMQRGFRTVRVKVSGLGAGRLAAVRGLTFAGVNVVSLTDYTPISWNPPRPRKQRRL</sequence>
<dbReference type="GO" id="GO:0005840">
    <property type="term" value="C:ribosome"/>
    <property type="evidence" value="ECO:0007669"/>
    <property type="project" value="UniProtKB-KW"/>
</dbReference>
<evidence type="ECO:0000256" key="3">
    <source>
        <dbReference type="ARBA" id="ARBA00023274"/>
    </source>
</evidence>
<dbReference type="GeneID" id="117645261"/>
<organism evidence="5">
    <name type="scientific">Thrips palmi</name>
    <name type="common">Melon thrips</name>
    <dbReference type="NCBI Taxonomy" id="161013"/>
    <lineage>
        <taxon>Eukaryota</taxon>
        <taxon>Metazoa</taxon>
        <taxon>Ecdysozoa</taxon>
        <taxon>Arthropoda</taxon>
        <taxon>Hexapoda</taxon>
        <taxon>Insecta</taxon>
        <taxon>Pterygota</taxon>
        <taxon>Neoptera</taxon>
        <taxon>Paraneoptera</taxon>
        <taxon>Thysanoptera</taxon>
        <taxon>Terebrantia</taxon>
        <taxon>Thripoidea</taxon>
        <taxon>Thripidae</taxon>
        <taxon>Thrips</taxon>
    </lineage>
</organism>
<dbReference type="InParanoid" id="A0A6P8YVL1"/>
<dbReference type="Pfam" id="PF00411">
    <property type="entry name" value="Ribosomal_S11"/>
    <property type="match status" value="1"/>
</dbReference>
<dbReference type="Proteomes" id="UP000515158">
    <property type="component" value="Unplaced"/>
</dbReference>
<dbReference type="FunCoup" id="A0A6P8YVL1">
    <property type="interactions" value="410"/>
</dbReference>
<dbReference type="CTD" id="64963"/>
<evidence type="ECO:0000313" key="5">
    <source>
        <dbReference type="RefSeq" id="XP_034241216.1"/>
    </source>
</evidence>
<keyword evidence="3" id="KW-0687">Ribonucleoprotein</keyword>